<name>A0AAD9GT79_9STRA</name>
<dbReference type="PANTHER" id="PTHR46586">
    <property type="entry name" value="ANKYRIN REPEAT-CONTAINING PROTEIN"/>
    <property type="match status" value="1"/>
</dbReference>
<organism evidence="1 2">
    <name type="scientific">Phytophthora citrophthora</name>
    <dbReference type="NCBI Taxonomy" id="4793"/>
    <lineage>
        <taxon>Eukaryota</taxon>
        <taxon>Sar</taxon>
        <taxon>Stramenopiles</taxon>
        <taxon>Oomycota</taxon>
        <taxon>Peronosporomycetes</taxon>
        <taxon>Peronosporales</taxon>
        <taxon>Peronosporaceae</taxon>
        <taxon>Phytophthora</taxon>
    </lineage>
</organism>
<dbReference type="SUPFAM" id="SSF140860">
    <property type="entry name" value="Pseudo ankyrin repeat-like"/>
    <property type="match status" value="1"/>
</dbReference>
<protein>
    <submittedName>
        <fullName evidence="1">Ankyrin repeat protein L62</fullName>
    </submittedName>
</protein>
<sequence>MDNAASNGYLDIVKWLHVNRSEGCTYAAMDRAAANGHLDVLKWLHDNRSEGCTADAMDNAAASGDFKMVKWFLANRSESVAFTALVKAAKTGHLRLVRYLAPHCAPRELELGVREALNDERFEVVLFLYSLSLNCGDGIGIQSVLSRAALHFQDDTELRHWIDEKTK</sequence>
<dbReference type="PANTHER" id="PTHR46586:SF3">
    <property type="entry name" value="ANKYRIN REPEAT-CONTAINING PROTEIN"/>
    <property type="match status" value="1"/>
</dbReference>
<comment type="caution">
    <text evidence="1">The sequence shown here is derived from an EMBL/GenBank/DDBJ whole genome shotgun (WGS) entry which is preliminary data.</text>
</comment>
<dbReference type="EMBL" id="JASMQC010000006">
    <property type="protein sequence ID" value="KAK1944312.1"/>
    <property type="molecule type" value="Genomic_DNA"/>
</dbReference>
<dbReference type="Gene3D" id="1.25.40.20">
    <property type="entry name" value="Ankyrin repeat-containing domain"/>
    <property type="match status" value="1"/>
</dbReference>
<proteinExistence type="predicted"/>
<reference evidence="1" key="1">
    <citation type="submission" date="2023-08" db="EMBL/GenBank/DDBJ databases">
        <title>Reference Genome Resource for the Citrus Pathogen Phytophthora citrophthora.</title>
        <authorList>
            <person name="Moller H."/>
            <person name="Coetzee B."/>
            <person name="Rose L.J."/>
            <person name="Van Niekerk J.M."/>
        </authorList>
    </citation>
    <scope>NUCLEOTIDE SEQUENCE</scope>
    <source>
        <strain evidence="1">STE-U-9442</strain>
    </source>
</reference>
<dbReference type="AlphaFoldDB" id="A0AAD9GT79"/>
<dbReference type="InterPro" id="IPR036770">
    <property type="entry name" value="Ankyrin_rpt-contain_sf"/>
</dbReference>
<dbReference type="Proteomes" id="UP001259832">
    <property type="component" value="Unassembled WGS sequence"/>
</dbReference>
<accession>A0AAD9GT79</accession>
<evidence type="ECO:0000313" key="1">
    <source>
        <dbReference type="EMBL" id="KAK1944312.1"/>
    </source>
</evidence>
<dbReference type="InterPro" id="IPR052050">
    <property type="entry name" value="SecEffector_AnkRepeat"/>
</dbReference>
<dbReference type="InterPro" id="IPR002110">
    <property type="entry name" value="Ankyrin_rpt"/>
</dbReference>
<keyword evidence="2" id="KW-1185">Reference proteome</keyword>
<gene>
    <name evidence="1" type="ORF">P3T76_004224</name>
</gene>
<evidence type="ECO:0000313" key="2">
    <source>
        <dbReference type="Proteomes" id="UP001259832"/>
    </source>
</evidence>
<dbReference type="Pfam" id="PF13637">
    <property type="entry name" value="Ank_4"/>
    <property type="match status" value="1"/>
</dbReference>